<evidence type="ECO:0000313" key="6">
    <source>
        <dbReference type="EMBL" id="KPU45546.1"/>
    </source>
</evidence>
<evidence type="ECO:0000256" key="1">
    <source>
        <dbReference type="ARBA" id="ARBA00023224"/>
    </source>
</evidence>
<sequence length="493" mass="53678">MESSQINIRRVNKFNVLLIWIFCLLLTAQAYAFTGISRAMLVFGATAGAGLIASVIVLFKVNDKASSIIIPTCPALSATILAVIEGGSLRIFIVYLIICCMAALYFSKLVLVAFTIGIDAIIIICTFILNKPLMGSLIEIKEVIIQSVLINIGLIVLYFLTKWGNDYLKSSMNNEKKSTELLQELKTTFSKVGQAAAALNKNIVDFMEYTESAIMSSEAVAKGAYEMAKGIEEEAADITSISSMMKDAQEKLKYVHEQSKAVESISMDVNNVAQDNGREIASMKELMKTVNTAVEQGLKTAIELKESMDNINEFLSSIKRIAEQTNLLALNAAIEASRAGDAGRGFGVVAEEIRKLSDESNNTANEISQVVSVLQQKANAAVETSRHGNAASGEGSAGLDKLGNSIENMVASFEKMKNYIKAEFKSVDEIKVLFDNIDSHLENNAAIMQEHSATTEEITASMDEQNAKINEMANIIKNIEKLSSEMAILAQQQ</sequence>
<comment type="caution">
    <text evidence="6">The sequence shown here is derived from an EMBL/GenBank/DDBJ whole genome shotgun (WGS) entry which is preliminary data.</text>
</comment>
<dbReference type="GO" id="GO:0016020">
    <property type="term" value="C:membrane"/>
    <property type="evidence" value="ECO:0007669"/>
    <property type="project" value="InterPro"/>
</dbReference>
<dbReference type="PROSITE" id="PS50111">
    <property type="entry name" value="CHEMOTAXIS_TRANSDUC_2"/>
    <property type="match status" value="1"/>
</dbReference>
<keyword evidence="4" id="KW-0812">Transmembrane</keyword>
<organism evidence="6 7">
    <name type="scientific">Oxobacter pfennigii</name>
    <dbReference type="NCBI Taxonomy" id="36849"/>
    <lineage>
        <taxon>Bacteria</taxon>
        <taxon>Bacillati</taxon>
        <taxon>Bacillota</taxon>
        <taxon>Clostridia</taxon>
        <taxon>Eubacteriales</taxon>
        <taxon>Clostridiaceae</taxon>
        <taxon>Oxobacter</taxon>
    </lineage>
</organism>
<accession>A0A0P9AJG2</accession>
<evidence type="ECO:0000313" key="7">
    <source>
        <dbReference type="Proteomes" id="UP000050326"/>
    </source>
</evidence>
<dbReference type="Proteomes" id="UP000050326">
    <property type="component" value="Unassembled WGS sequence"/>
</dbReference>
<dbReference type="SUPFAM" id="SSF58104">
    <property type="entry name" value="Methyl-accepting chemotaxis protein (MCP) signaling domain"/>
    <property type="match status" value="1"/>
</dbReference>
<keyword evidence="1 2" id="KW-0807">Transducer</keyword>
<feature type="transmembrane region" description="Helical" evidence="4">
    <location>
        <begin position="142"/>
        <end position="160"/>
    </location>
</feature>
<dbReference type="OrthoDB" id="2542987at2"/>
<dbReference type="GO" id="GO:0007165">
    <property type="term" value="P:signal transduction"/>
    <property type="evidence" value="ECO:0007669"/>
    <property type="project" value="UniProtKB-KW"/>
</dbReference>
<feature type="transmembrane region" description="Helical" evidence="4">
    <location>
        <begin position="111"/>
        <end position="130"/>
    </location>
</feature>
<name>A0A0P9AJG2_9CLOT</name>
<dbReference type="STRING" id="36849.OXPF_07790"/>
<evidence type="ECO:0000256" key="4">
    <source>
        <dbReference type="SAM" id="Phobius"/>
    </source>
</evidence>
<reference evidence="6 7" key="1">
    <citation type="submission" date="2015-09" db="EMBL/GenBank/DDBJ databases">
        <title>Genome sequence of Oxobacter pfennigii DSM 3222.</title>
        <authorList>
            <person name="Poehlein A."/>
            <person name="Bengelsdorf F.R."/>
            <person name="Schiel-Bengelsdorf B."/>
            <person name="Duerre P."/>
            <person name="Daniel R."/>
        </authorList>
    </citation>
    <scope>NUCLEOTIDE SEQUENCE [LARGE SCALE GENOMIC DNA]</scope>
    <source>
        <strain evidence="6 7">DSM 3222</strain>
    </source>
</reference>
<feature type="transmembrane region" description="Helical" evidence="4">
    <location>
        <begin position="40"/>
        <end position="59"/>
    </location>
</feature>
<feature type="coiled-coil region" evidence="3">
    <location>
        <begin position="462"/>
        <end position="492"/>
    </location>
</feature>
<dbReference type="Pfam" id="PF00015">
    <property type="entry name" value="MCPsignal"/>
    <property type="match status" value="1"/>
</dbReference>
<keyword evidence="7" id="KW-1185">Reference proteome</keyword>
<evidence type="ECO:0000256" key="3">
    <source>
        <dbReference type="SAM" id="Coils"/>
    </source>
</evidence>
<proteinExistence type="predicted"/>
<feature type="transmembrane region" description="Helical" evidence="4">
    <location>
        <begin position="80"/>
        <end position="105"/>
    </location>
</feature>
<dbReference type="SMART" id="SM00283">
    <property type="entry name" value="MA"/>
    <property type="match status" value="1"/>
</dbReference>
<dbReference type="RefSeq" id="WP_054873892.1">
    <property type="nucleotide sequence ID" value="NZ_LKET01000021.1"/>
</dbReference>
<protein>
    <submittedName>
        <fullName evidence="6">Methyl-accepting chemotaxis protein 4</fullName>
    </submittedName>
</protein>
<dbReference type="AlphaFoldDB" id="A0A0P9AJG2"/>
<keyword evidence="4" id="KW-0472">Membrane</keyword>
<evidence type="ECO:0000256" key="2">
    <source>
        <dbReference type="PROSITE-ProRule" id="PRU00284"/>
    </source>
</evidence>
<keyword evidence="4" id="KW-1133">Transmembrane helix</keyword>
<dbReference type="PANTHER" id="PTHR32089:SF112">
    <property type="entry name" value="LYSOZYME-LIKE PROTEIN-RELATED"/>
    <property type="match status" value="1"/>
</dbReference>
<feature type="domain" description="Methyl-accepting transducer" evidence="5">
    <location>
        <begin position="209"/>
        <end position="459"/>
    </location>
</feature>
<dbReference type="InterPro" id="IPR004089">
    <property type="entry name" value="MCPsignal_dom"/>
</dbReference>
<evidence type="ECO:0000259" key="5">
    <source>
        <dbReference type="PROSITE" id="PS50111"/>
    </source>
</evidence>
<dbReference type="EMBL" id="LKET01000021">
    <property type="protein sequence ID" value="KPU45546.1"/>
    <property type="molecule type" value="Genomic_DNA"/>
</dbReference>
<keyword evidence="3" id="KW-0175">Coiled coil</keyword>
<gene>
    <name evidence="6" type="primary">mcp4_1</name>
    <name evidence="6" type="ORF">OXPF_07790</name>
</gene>
<dbReference type="PANTHER" id="PTHR32089">
    <property type="entry name" value="METHYL-ACCEPTING CHEMOTAXIS PROTEIN MCPB"/>
    <property type="match status" value="1"/>
</dbReference>
<dbReference type="Gene3D" id="1.10.287.950">
    <property type="entry name" value="Methyl-accepting chemotaxis protein"/>
    <property type="match status" value="1"/>
</dbReference>